<evidence type="ECO:0000259" key="4">
    <source>
        <dbReference type="PROSITE" id="PS50860"/>
    </source>
</evidence>
<evidence type="ECO:0000256" key="3">
    <source>
        <dbReference type="ARBA" id="ARBA00008429"/>
    </source>
</evidence>
<gene>
    <name evidence="5" type="ORF">SI65_00459</name>
</gene>
<dbReference type="GO" id="GO:0005737">
    <property type="term" value="C:cytoplasm"/>
    <property type="evidence" value="ECO:0007669"/>
    <property type="project" value="UniProtKB-SubCell"/>
</dbReference>
<evidence type="ECO:0000256" key="1">
    <source>
        <dbReference type="ARBA" id="ARBA00001947"/>
    </source>
</evidence>
<dbReference type="Pfam" id="PF07973">
    <property type="entry name" value="tRNA_SAD"/>
    <property type="match status" value="1"/>
</dbReference>
<dbReference type="GO" id="GO:0003676">
    <property type="term" value="F:nucleic acid binding"/>
    <property type="evidence" value="ECO:0007669"/>
    <property type="project" value="InterPro"/>
</dbReference>
<dbReference type="GO" id="GO:0005524">
    <property type="term" value="F:ATP binding"/>
    <property type="evidence" value="ECO:0007669"/>
    <property type="project" value="InterPro"/>
</dbReference>
<evidence type="ECO:0000313" key="5">
    <source>
        <dbReference type="EMBL" id="ODM22870.1"/>
    </source>
</evidence>
<comment type="cofactor">
    <cofactor evidence="1">
        <name>Zn(2+)</name>
        <dbReference type="ChEBI" id="CHEBI:29105"/>
    </cofactor>
</comment>
<dbReference type="InterPro" id="IPR051335">
    <property type="entry name" value="Alanyl-tRNA_Editing_Enzymes"/>
</dbReference>
<dbReference type="OrthoDB" id="288942at2759"/>
<name>A0A1E3BPI0_ASPCR</name>
<dbReference type="VEuPathDB" id="FungiDB:SI65_00459"/>
<dbReference type="InterPro" id="IPR009000">
    <property type="entry name" value="Transl_B-barrel_sf"/>
</dbReference>
<dbReference type="SMART" id="SM00863">
    <property type="entry name" value="tRNA_SAD"/>
    <property type="match status" value="1"/>
</dbReference>
<dbReference type="PANTHER" id="PTHR43462">
    <property type="entry name" value="ALANYL-TRNA EDITING PROTEIN"/>
    <property type="match status" value="1"/>
</dbReference>
<comment type="subcellular location">
    <subcellularLocation>
        <location evidence="2">Cytoplasm</location>
    </subcellularLocation>
</comment>
<dbReference type="PROSITE" id="PS50860">
    <property type="entry name" value="AA_TRNA_LIGASE_II_ALA"/>
    <property type="match status" value="1"/>
</dbReference>
<dbReference type="EMBL" id="JXNT01000001">
    <property type="protein sequence ID" value="ODM22870.1"/>
    <property type="molecule type" value="Genomic_DNA"/>
</dbReference>
<feature type="domain" description="Alanyl-transfer RNA synthetases family profile" evidence="4">
    <location>
        <begin position="1"/>
        <end position="256"/>
    </location>
</feature>
<proteinExistence type="inferred from homology"/>
<dbReference type="SUPFAM" id="SSF55186">
    <property type="entry name" value="ThrRS/AlaRS common domain"/>
    <property type="match status" value="1"/>
</dbReference>
<accession>A0A1E3BPI0</accession>
<keyword evidence="6" id="KW-1185">Reference proteome</keyword>
<dbReference type="Gene3D" id="3.30.980.10">
    <property type="entry name" value="Threonyl-trna Synthetase, Chain A, domain 2"/>
    <property type="match status" value="1"/>
</dbReference>
<dbReference type="InterPro" id="IPR018163">
    <property type="entry name" value="Thr/Ala-tRNA-synth_IIc_edit"/>
</dbReference>
<dbReference type="Gene3D" id="2.40.30.130">
    <property type="match status" value="1"/>
</dbReference>
<dbReference type="GO" id="GO:0006419">
    <property type="term" value="P:alanyl-tRNA aminoacylation"/>
    <property type="evidence" value="ECO:0007669"/>
    <property type="project" value="InterPro"/>
</dbReference>
<reference evidence="5 6" key="1">
    <citation type="journal article" date="2016" name="BMC Genomics">
        <title>Comparative genomic and transcriptomic analyses of the Fuzhuan brick tea-fermentation fungus Aspergillus cristatus.</title>
        <authorList>
            <person name="Ge Y."/>
            <person name="Wang Y."/>
            <person name="Liu Y."/>
            <person name="Tan Y."/>
            <person name="Ren X."/>
            <person name="Zhang X."/>
            <person name="Hyde K.D."/>
            <person name="Liu Y."/>
            <person name="Liu Z."/>
        </authorList>
    </citation>
    <scope>NUCLEOTIDE SEQUENCE [LARGE SCALE GENOMIC DNA]</scope>
    <source>
        <strain evidence="5 6">GZAAS20.1005</strain>
    </source>
</reference>
<dbReference type="STRING" id="573508.A0A1E3BPI0"/>
<dbReference type="GO" id="GO:0004813">
    <property type="term" value="F:alanine-tRNA ligase activity"/>
    <property type="evidence" value="ECO:0007669"/>
    <property type="project" value="InterPro"/>
</dbReference>
<dbReference type="InterPro" id="IPR012947">
    <property type="entry name" value="tRNA_SAD"/>
</dbReference>
<comment type="caution">
    <text evidence="5">The sequence shown here is derived from an EMBL/GenBank/DDBJ whole genome shotgun (WGS) entry which is preliminary data.</text>
</comment>
<sequence>METTEWIFWQHSTVPVYQKQASLHDLVTKIVSCQSTRSLSKTDRALFKDAEDSDYVIATDETIFRPQGGGQPSDNGQMKLKRDRIVSFDVKLVRKAAEGQIYHLGGFSGLGQLLRGGDAVIQIIDTAKRNYHSRYHTAGHILGLAVRQLKEKVGDVSEVKTNHAPGMAFVEFRGLISGEHKSDIQERVNELVQRNIPVNVDWWDEKNAKAHCAALPEGFSIPDDGDVRVVDVEGVGAYPCGGTHLPTTGDIGETVVRKISRQKGVTKISYAIASP</sequence>
<dbReference type="SUPFAM" id="SSF50447">
    <property type="entry name" value="Translation proteins"/>
    <property type="match status" value="1"/>
</dbReference>
<dbReference type="Proteomes" id="UP000094569">
    <property type="component" value="Unassembled WGS sequence"/>
</dbReference>
<dbReference type="PANTHER" id="PTHR43462:SF2">
    <property type="entry name" value="THREONYL AND ALANYL TRNA SYNTHETASE SECOND ADDITIONAL DOMAIN-CONTAINING PROTEIN"/>
    <property type="match status" value="1"/>
</dbReference>
<protein>
    <recommendedName>
        <fullName evidence="4">Alanyl-transfer RNA synthetases family profile domain-containing protein</fullName>
    </recommendedName>
</protein>
<dbReference type="AlphaFoldDB" id="A0A1E3BPI0"/>
<evidence type="ECO:0000256" key="2">
    <source>
        <dbReference type="ARBA" id="ARBA00004496"/>
    </source>
</evidence>
<comment type="similarity">
    <text evidence="3">Belongs to the class-II aminoacyl-tRNA synthetase family. Alax-L subfamily.</text>
</comment>
<evidence type="ECO:0000313" key="6">
    <source>
        <dbReference type="Proteomes" id="UP000094569"/>
    </source>
</evidence>
<dbReference type="InterPro" id="IPR018165">
    <property type="entry name" value="Ala-tRNA-synth_IIc_core"/>
</dbReference>
<organism evidence="5 6">
    <name type="scientific">Aspergillus cristatus</name>
    <name type="common">Chinese Fuzhuan brick tea-fermentation fungus</name>
    <name type="synonym">Eurotium cristatum</name>
    <dbReference type="NCBI Taxonomy" id="573508"/>
    <lineage>
        <taxon>Eukaryota</taxon>
        <taxon>Fungi</taxon>
        <taxon>Dikarya</taxon>
        <taxon>Ascomycota</taxon>
        <taxon>Pezizomycotina</taxon>
        <taxon>Eurotiomycetes</taxon>
        <taxon>Eurotiomycetidae</taxon>
        <taxon>Eurotiales</taxon>
        <taxon>Aspergillaceae</taxon>
        <taxon>Aspergillus</taxon>
        <taxon>Aspergillus subgen. Aspergillus</taxon>
    </lineage>
</organism>